<dbReference type="PANTHER" id="PTHR14381:SF1">
    <property type="entry name" value="F-BOX_WD REPEAT-CONTAINING PROTEIN 4"/>
    <property type="match status" value="1"/>
</dbReference>
<dbReference type="OrthoDB" id="1259151at2759"/>
<dbReference type="SUPFAM" id="SSF50978">
    <property type="entry name" value="WD40 repeat-like"/>
    <property type="match status" value="1"/>
</dbReference>
<accession>A0A9P5PRC0</accession>
<evidence type="ECO:0000259" key="2">
    <source>
        <dbReference type="PROSITE" id="PS50181"/>
    </source>
</evidence>
<dbReference type="PROSITE" id="PS50181">
    <property type="entry name" value="FBOX"/>
    <property type="match status" value="1"/>
</dbReference>
<dbReference type="InterPro" id="IPR015943">
    <property type="entry name" value="WD40/YVTN_repeat-like_dom_sf"/>
</dbReference>
<dbReference type="PANTHER" id="PTHR14381">
    <property type="entry name" value="DACTYLIN"/>
    <property type="match status" value="1"/>
</dbReference>
<sequence length="486" mass="52762">MLLSDLPSDIIILVLYHVPVSDLAALCTTCKLFHDLVNSFGFQIHLRLNPRPSFSLAKARQIWHPRIQLQYNTLSDKSWSSSRFVARPLSYPWPRKQQPCLAINASRLVVSAGSIIYSYAFETPKGTGSPPLRFEGSASIHGDSQWDITALAFINDDGQGRTLMCGFRNGTLARVTLTKGDSSNTLLLEIDMEINHQQHTRDIIESISASGSLYLSLSSKGKANLVNIQSPNTSVSQIDLATRSWTTHISTEGTPYVAFGCSSASTPGTVYSILEGSISHTPTAILGTTNGLSKFATAVYGICRAPYASPWGASPQILVTGWFDGQVRIYDLRSSSSMDPDPSTTSSSSSSSSFSAPLRPVMSLSDPWSLESVYSVSSGGGACSHLAAGSARHSVVSFWDIRYPKSGWSVYAPGNDHSPVYSVLLESSRVFGVTDSRPFVYDFGPHVTQDTYPHVAPSPGLKPRRSNSGYYVTRYSHGRGSLLNDH</sequence>
<evidence type="ECO:0000313" key="3">
    <source>
        <dbReference type="EMBL" id="KAF9067137.1"/>
    </source>
</evidence>
<dbReference type="Pfam" id="PF00646">
    <property type="entry name" value="F-box"/>
    <property type="match status" value="1"/>
</dbReference>
<dbReference type="GO" id="GO:0019005">
    <property type="term" value="C:SCF ubiquitin ligase complex"/>
    <property type="evidence" value="ECO:0007669"/>
    <property type="project" value="TreeGrafter"/>
</dbReference>
<dbReference type="Gene3D" id="2.130.10.10">
    <property type="entry name" value="YVTN repeat-like/Quinoprotein amine dehydrogenase"/>
    <property type="match status" value="1"/>
</dbReference>
<feature type="compositionally biased region" description="Low complexity" evidence="1">
    <location>
        <begin position="334"/>
        <end position="355"/>
    </location>
</feature>
<evidence type="ECO:0000313" key="4">
    <source>
        <dbReference type="Proteomes" id="UP000772434"/>
    </source>
</evidence>
<feature type="domain" description="F-box" evidence="2">
    <location>
        <begin position="1"/>
        <end position="48"/>
    </location>
</feature>
<organism evidence="3 4">
    <name type="scientific">Rhodocollybia butyracea</name>
    <dbReference type="NCBI Taxonomy" id="206335"/>
    <lineage>
        <taxon>Eukaryota</taxon>
        <taxon>Fungi</taxon>
        <taxon>Dikarya</taxon>
        <taxon>Basidiomycota</taxon>
        <taxon>Agaricomycotina</taxon>
        <taxon>Agaricomycetes</taxon>
        <taxon>Agaricomycetidae</taxon>
        <taxon>Agaricales</taxon>
        <taxon>Marasmiineae</taxon>
        <taxon>Omphalotaceae</taxon>
        <taxon>Rhodocollybia</taxon>
    </lineage>
</organism>
<dbReference type="EMBL" id="JADNRY010000077">
    <property type="protein sequence ID" value="KAF9067137.1"/>
    <property type="molecule type" value="Genomic_DNA"/>
</dbReference>
<dbReference type="SMART" id="SM00256">
    <property type="entry name" value="FBOX"/>
    <property type="match status" value="1"/>
</dbReference>
<proteinExistence type="predicted"/>
<dbReference type="AlphaFoldDB" id="A0A9P5PRC0"/>
<dbReference type="InterPro" id="IPR036322">
    <property type="entry name" value="WD40_repeat_dom_sf"/>
</dbReference>
<dbReference type="Proteomes" id="UP000772434">
    <property type="component" value="Unassembled WGS sequence"/>
</dbReference>
<dbReference type="SUPFAM" id="SSF81383">
    <property type="entry name" value="F-box domain"/>
    <property type="match status" value="1"/>
</dbReference>
<gene>
    <name evidence="3" type="ORF">BDP27DRAFT_1267753</name>
</gene>
<protein>
    <recommendedName>
        <fullName evidence="2">F-box domain-containing protein</fullName>
    </recommendedName>
</protein>
<dbReference type="InterPro" id="IPR001810">
    <property type="entry name" value="F-box_dom"/>
</dbReference>
<keyword evidence="4" id="KW-1185">Reference proteome</keyword>
<dbReference type="CDD" id="cd09917">
    <property type="entry name" value="F-box_SF"/>
    <property type="match status" value="1"/>
</dbReference>
<feature type="region of interest" description="Disordered" evidence="1">
    <location>
        <begin position="334"/>
        <end position="357"/>
    </location>
</feature>
<dbReference type="InterPro" id="IPR052301">
    <property type="entry name" value="SCF_F-box/WD-repeat"/>
</dbReference>
<comment type="caution">
    <text evidence="3">The sequence shown here is derived from an EMBL/GenBank/DDBJ whole genome shotgun (WGS) entry which is preliminary data.</text>
</comment>
<dbReference type="InterPro" id="IPR036047">
    <property type="entry name" value="F-box-like_dom_sf"/>
</dbReference>
<dbReference type="GO" id="GO:0031146">
    <property type="term" value="P:SCF-dependent proteasomal ubiquitin-dependent protein catabolic process"/>
    <property type="evidence" value="ECO:0007669"/>
    <property type="project" value="TreeGrafter"/>
</dbReference>
<name>A0A9P5PRC0_9AGAR</name>
<evidence type="ECO:0000256" key="1">
    <source>
        <dbReference type="SAM" id="MobiDB-lite"/>
    </source>
</evidence>
<reference evidence="3" key="1">
    <citation type="submission" date="2020-11" db="EMBL/GenBank/DDBJ databases">
        <authorList>
            <consortium name="DOE Joint Genome Institute"/>
            <person name="Ahrendt S."/>
            <person name="Riley R."/>
            <person name="Andreopoulos W."/>
            <person name="Labutti K."/>
            <person name="Pangilinan J."/>
            <person name="Ruiz-Duenas F.J."/>
            <person name="Barrasa J.M."/>
            <person name="Sanchez-Garcia M."/>
            <person name="Camarero S."/>
            <person name="Miyauchi S."/>
            <person name="Serrano A."/>
            <person name="Linde D."/>
            <person name="Babiker R."/>
            <person name="Drula E."/>
            <person name="Ayuso-Fernandez I."/>
            <person name="Pacheco R."/>
            <person name="Padilla G."/>
            <person name="Ferreira P."/>
            <person name="Barriuso J."/>
            <person name="Kellner H."/>
            <person name="Castanera R."/>
            <person name="Alfaro M."/>
            <person name="Ramirez L."/>
            <person name="Pisabarro A.G."/>
            <person name="Kuo A."/>
            <person name="Tritt A."/>
            <person name="Lipzen A."/>
            <person name="He G."/>
            <person name="Yan M."/>
            <person name="Ng V."/>
            <person name="Cullen D."/>
            <person name="Martin F."/>
            <person name="Rosso M.-N."/>
            <person name="Henrissat B."/>
            <person name="Hibbett D."/>
            <person name="Martinez A.T."/>
            <person name="Grigoriev I.V."/>
        </authorList>
    </citation>
    <scope>NUCLEOTIDE SEQUENCE</scope>
    <source>
        <strain evidence="3">AH 40177</strain>
    </source>
</reference>